<feature type="transmembrane region" description="Helical" evidence="1">
    <location>
        <begin position="101"/>
        <end position="125"/>
    </location>
</feature>
<accession>A0ABD6CEL5</accession>
<keyword evidence="1" id="KW-0472">Membrane</keyword>
<evidence type="ECO:0000313" key="3">
    <source>
        <dbReference type="EMBL" id="MFD1588382.1"/>
    </source>
</evidence>
<dbReference type="RefSeq" id="WP_247381417.1">
    <property type="nucleotide sequence ID" value="NZ_JALLGV010000010.1"/>
</dbReference>
<dbReference type="EMBL" id="JBHUDJ010000011">
    <property type="protein sequence ID" value="MFD1588382.1"/>
    <property type="molecule type" value="Genomic_DNA"/>
</dbReference>
<dbReference type="Proteomes" id="UP001597119">
    <property type="component" value="Unassembled WGS sequence"/>
</dbReference>
<comment type="caution">
    <text evidence="3">The sequence shown here is derived from an EMBL/GenBank/DDBJ whole genome shotgun (WGS) entry which is preliminary data.</text>
</comment>
<keyword evidence="1" id="KW-0812">Transmembrane</keyword>
<sequence length="129" mass="14120">MAQRDLHWGFEANTVTSEWTVGLALLVLTKMTDLLTTIVGLTLVDGVTEKNPIGAWIYREIGIAGLIGASITGVLMVVIVVEVVGSWLSTLDECSLERRHLYFISYLPLIIVYSIATLNNSVLLLSQLS</sequence>
<reference evidence="3 4" key="1">
    <citation type="journal article" date="2019" name="Int. J. Syst. Evol. Microbiol.">
        <title>The Global Catalogue of Microorganisms (GCM) 10K type strain sequencing project: providing services to taxonomists for standard genome sequencing and annotation.</title>
        <authorList>
            <consortium name="The Broad Institute Genomics Platform"/>
            <consortium name="The Broad Institute Genome Sequencing Center for Infectious Disease"/>
            <person name="Wu L."/>
            <person name="Ma J."/>
        </authorList>
    </citation>
    <scope>NUCLEOTIDE SEQUENCE [LARGE SCALE GENOMIC DNA]</scope>
    <source>
        <strain evidence="3 4">CGMCC 1.12125</strain>
    </source>
</reference>
<dbReference type="AlphaFoldDB" id="A0ABD6CEL5"/>
<feature type="transmembrane region" description="Helical" evidence="1">
    <location>
        <begin position="20"/>
        <end position="44"/>
    </location>
</feature>
<proteinExistence type="predicted"/>
<evidence type="ECO:0000259" key="2">
    <source>
        <dbReference type="Pfam" id="PF18902"/>
    </source>
</evidence>
<evidence type="ECO:0000313" key="4">
    <source>
        <dbReference type="Proteomes" id="UP001597119"/>
    </source>
</evidence>
<protein>
    <recommendedName>
        <fullName evidence="2">DUF5658 domain-containing protein</fullName>
    </recommendedName>
</protein>
<feature type="transmembrane region" description="Helical" evidence="1">
    <location>
        <begin position="56"/>
        <end position="81"/>
    </location>
</feature>
<feature type="domain" description="DUF5658" evidence="2">
    <location>
        <begin position="25"/>
        <end position="125"/>
    </location>
</feature>
<gene>
    <name evidence="3" type="ORF">ACFR9U_15475</name>
</gene>
<keyword evidence="1" id="KW-1133">Transmembrane helix</keyword>
<organism evidence="3 4">
    <name type="scientific">Halorientalis brevis</name>
    <dbReference type="NCBI Taxonomy" id="1126241"/>
    <lineage>
        <taxon>Archaea</taxon>
        <taxon>Methanobacteriati</taxon>
        <taxon>Methanobacteriota</taxon>
        <taxon>Stenosarchaea group</taxon>
        <taxon>Halobacteria</taxon>
        <taxon>Halobacteriales</taxon>
        <taxon>Haloarculaceae</taxon>
        <taxon>Halorientalis</taxon>
    </lineage>
</organism>
<dbReference type="InterPro" id="IPR043717">
    <property type="entry name" value="DUF5658"/>
</dbReference>
<keyword evidence="4" id="KW-1185">Reference proteome</keyword>
<evidence type="ECO:0000256" key="1">
    <source>
        <dbReference type="SAM" id="Phobius"/>
    </source>
</evidence>
<dbReference type="Pfam" id="PF18902">
    <property type="entry name" value="DUF5658"/>
    <property type="match status" value="1"/>
</dbReference>
<name>A0ABD6CEL5_9EURY</name>